<comment type="caution">
    <text evidence="1">The sequence shown here is derived from an EMBL/GenBank/DDBJ whole genome shotgun (WGS) entry which is preliminary data.</text>
</comment>
<evidence type="ECO:0000313" key="1">
    <source>
        <dbReference type="EMBL" id="MQL96649.1"/>
    </source>
</evidence>
<dbReference type="EMBL" id="NMUH01001942">
    <property type="protein sequence ID" value="MQL96649.1"/>
    <property type="molecule type" value="Genomic_DNA"/>
</dbReference>
<sequence>MPKPSSTSSSSYSHHLELPSLWFLSQVRAAKMRSKASGYLKQVLTLLASAIKSKSAMLKRKTGAVKTRLIIFRLLHNRKLLMSAISDKIRHLIAVGREADGEATSGDDGNKTILRYISAEANEVPPEWKEMIEAGAAGGEIIECEEEEEYSCYSDLASTDSTGSAIGLVLNSEVVVEDDIDHAAELFIKRFHERIRMQEMLDEK</sequence>
<protein>
    <submittedName>
        <fullName evidence="1">Uncharacterized protein</fullName>
    </submittedName>
</protein>
<gene>
    <name evidence="1" type="ORF">Taro_029327</name>
</gene>
<dbReference type="AlphaFoldDB" id="A0A843VZY8"/>
<keyword evidence="2" id="KW-1185">Reference proteome</keyword>
<evidence type="ECO:0000313" key="2">
    <source>
        <dbReference type="Proteomes" id="UP000652761"/>
    </source>
</evidence>
<dbReference type="Pfam" id="PF05553">
    <property type="entry name" value="DUF761"/>
    <property type="match status" value="1"/>
</dbReference>
<dbReference type="Proteomes" id="UP000652761">
    <property type="component" value="Unassembled WGS sequence"/>
</dbReference>
<dbReference type="PANTHER" id="PTHR33450">
    <property type="entry name" value="EMB|CAB67623.1-RELATED"/>
    <property type="match status" value="1"/>
</dbReference>
<name>A0A843VZY8_COLES</name>
<dbReference type="PANTHER" id="PTHR33450:SF12">
    <property type="entry name" value="COTTON FIBER PROTEIN"/>
    <property type="match status" value="1"/>
</dbReference>
<reference evidence="1" key="1">
    <citation type="submission" date="2017-07" db="EMBL/GenBank/DDBJ databases">
        <title>Taro Niue Genome Assembly and Annotation.</title>
        <authorList>
            <person name="Atibalentja N."/>
            <person name="Keating K."/>
            <person name="Fields C.J."/>
        </authorList>
    </citation>
    <scope>NUCLEOTIDE SEQUENCE</scope>
    <source>
        <strain evidence="1">Niue_2</strain>
        <tissue evidence="1">Leaf</tissue>
    </source>
</reference>
<organism evidence="1 2">
    <name type="scientific">Colocasia esculenta</name>
    <name type="common">Wild taro</name>
    <name type="synonym">Arum esculentum</name>
    <dbReference type="NCBI Taxonomy" id="4460"/>
    <lineage>
        <taxon>Eukaryota</taxon>
        <taxon>Viridiplantae</taxon>
        <taxon>Streptophyta</taxon>
        <taxon>Embryophyta</taxon>
        <taxon>Tracheophyta</taxon>
        <taxon>Spermatophyta</taxon>
        <taxon>Magnoliopsida</taxon>
        <taxon>Liliopsida</taxon>
        <taxon>Araceae</taxon>
        <taxon>Aroideae</taxon>
        <taxon>Colocasieae</taxon>
        <taxon>Colocasia</taxon>
    </lineage>
</organism>
<dbReference type="InterPro" id="IPR008480">
    <property type="entry name" value="DUF761_pln"/>
</dbReference>
<accession>A0A843VZY8</accession>
<dbReference type="OrthoDB" id="684076at2759"/>
<proteinExistence type="predicted"/>